<protein>
    <submittedName>
        <fullName evidence="3">ATP-binding protein</fullName>
    </submittedName>
</protein>
<dbReference type="SUPFAM" id="SSF52540">
    <property type="entry name" value="P-loop containing nucleoside triphosphate hydrolases"/>
    <property type="match status" value="1"/>
</dbReference>
<dbReference type="Pfam" id="PF13191">
    <property type="entry name" value="AAA_16"/>
    <property type="match status" value="1"/>
</dbReference>
<dbReference type="InterPro" id="IPR041664">
    <property type="entry name" value="AAA_16"/>
</dbReference>
<dbReference type="GO" id="GO:0005524">
    <property type="term" value="F:ATP binding"/>
    <property type="evidence" value="ECO:0007669"/>
    <property type="project" value="UniProtKB-KW"/>
</dbReference>
<accession>A0ABX4SIP3</accession>
<dbReference type="Gene3D" id="3.40.50.300">
    <property type="entry name" value="P-loop containing nucleotide triphosphate hydrolases"/>
    <property type="match status" value="1"/>
</dbReference>
<keyword evidence="4" id="KW-1185">Reference proteome</keyword>
<proteinExistence type="predicted"/>
<organism evidence="3 4">
    <name type="scientific">Gardnerella pickettii</name>
    <dbReference type="NCBI Taxonomy" id="2914924"/>
    <lineage>
        <taxon>Bacteria</taxon>
        <taxon>Bacillati</taxon>
        <taxon>Actinomycetota</taxon>
        <taxon>Actinomycetes</taxon>
        <taxon>Bifidobacteriales</taxon>
        <taxon>Bifidobacteriaceae</taxon>
        <taxon>Gardnerella</taxon>
    </lineage>
</organism>
<name>A0ABX4SIP3_9BIFI</name>
<evidence type="ECO:0000313" key="3">
    <source>
        <dbReference type="EMBL" id="PKZ55013.1"/>
    </source>
</evidence>
<dbReference type="EMBL" id="PKJE01000001">
    <property type="protein sequence ID" value="PKZ55013.1"/>
    <property type="molecule type" value="Genomic_DNA"/>
</dbReference>
<feature type="domain" description="Orc1-like AAA ATPase" evidence="2">
    <location>
        <begin position="24"/>
        <end position="198"/>
    </location>
</feature>
<sequence length="402" mass="44075">MNIEDLSLHIKNPFTPGAGCKPPELAGREEDVKTFKTLVARTGLQRVDRGIIFSGLRGVGKTALLVTLDEYASNNGMLTARIESSGIIEDDYARLFRAISLAVSEFDMHNTNLKSRISEVISSVSSVSVSALGVSAKFESKKVEETENDSLRLELLIKDLSRKLKELESGFFLFIDELQEMDSNLLGVLISIQHNLGQLSLPFYIIGAGLPNLPGVLSKSRSYAERLFEYRGIDKLNEESTIKAFQIPAKSEGVTFDSKALKRLVELSGGYPYFIQSYGEAAWNESDSNPITLSSVTAGQVKARQKLDDGLYAARWQRASECARNYLIAMSKLGGDDPVPTSSLAESIGKPSKELSVIRESLIKLGLIYSSKRGMVAFTVPGMGDFITRTQPSSSQPYDFGN</sequence>
<dbReference type="RefSeq" id="WP_004130428.1">
    <property type="nucleotide sequence ID" value="NZ_JBLLPK010000003.1"/>
</dbReference>
<evidence type="ECO:0000313" key="4">
    <source>
        <dbReference type="Proteomes" id="UP000234904"/>
    </source>
</evidence>
<dbReference type="InterPro" id="IPR027417">
    <property type="entry name" value="P-loop_NTPase"/>
</dbReference>
<keyword evidence="1" id="KW-0175">Coiled coil</keyword>
<feature type="coiled-coil region" evidence="1">
    <location>
        <begin position="143"/>
        <end position="170"/>
    </location>
</feature>
<comment type="caution">
    <text evidence="3">The sequence shown here is derived from an EMBL/GenBank/DDBJ whole genome shotgun (WGS) entry which is preliminary data.</text>
</comment>
<keyword evidence="3" id="KW-0067">ATP-binding</keyword>
<gene>
    <name evidence="3" type="ORF">CYJ70_01265</name>
</gene>
<dbReference type="PANTHER" id="PTHR34301">
    <property type="entry name" value="DNA-BINDING PROTEIN-RELATED"/>
    <property type="match status" value="1"/>
</dbReference>
<dbReference type="Proteomes" id="UP000234904">
    <property type="component" value="Unassembled WGS sequence"/>
</dbReference>
<reference evidence="3 4" key="1">
    <citation type="submission" date="2017-12" db="EMBL/GenBank/DDBJ databases">
        <title>Phylogenetic diversity of female urinary microbiome.</title>
        <authorList>
            <person name="Thomas-White K."/>
            <person name="Wolfe A.J."/>
        </authorList>
    </citation>
    <scope>NUCLEOTIDE SEQUENCE [LARGE SCALE GENOMIC DNA]</scope>
    <source>
        <strain evidence="3 4">UMB0833</strain>
    </source>
</reference>
<evidence type="ECO:0000256" key="1">
    <source>
        <dbReference type="SAM" id="Coils"/>
    </source>
</evidence>
<dbReference type="PANTHER" id="PTHR34301:SF8">
    <property type="entry name" value="ATPASE DOMAIN-CONTAINING PROTEIN"/>
    <property type="match status" value="1"/>
</dbReference>
<keyword evidence="3" id="KW-0547">Nucleotide-binding</keyword>
<evidence type="ECO:0000259" key="2">
    <source>
        <dbReference type="Pfam" id="PF13191"/>
    </source>
</evidence>